<evidence type="ECO:0000256" key="4">
    <source>
        <dbReference type="ARBA" id="ARBA00021948"/>
    </source>
</evidence>
<dbReference type="EC" id="3.1.3.71" evidence="3 8"/>
<dbReference type="Proteomes" id="UP000760480">
    <property type="component" value="Unassembled WGS sequence"/>
</dbReference>
<dbReference type="NCBIfam" id="NF002056">
    <property type="entry name" value="PRK00886.1-5"/>
    <property type="match status" value="1"/>
</dbReference>
<reference evidence="9 10" key="1">
    <citation type="submission" date="2019-03" db="EMBL/GenBank/DDBJ databases">
        <title>Metabolic reconstructions from genomes of highly enriched 'Candidatus Accumulibacter' and 'Candidatus Competibacter' bioreactor populations.</title>
        <authorList>
            <person name="Annavajhala M.K."/>
            <person name="Welles L."/>
            <person name="Abbas B."/>
            <person name="Sorokin D."/>
            <person name="Park H."/>
            <person name="Van Loosdrecht M."/>
            <person name="Chandran K."/>
        </authorList>
    </citation>
    <scope>NUCLEOTIDE SEQUENCE [LARGE SCALE GENOMIC DNA]</scope>
    <source>
        <strain evidence="9 10">SBR_G</strain>
    </source>
</reference>
<protein>
    <recommendedName>
        <fullName evidence="4 8">Probable 2-phosphosulfolactate phosphatase</fullName>
        <ecNumber evidence="3 8">3.1.3.71</ecNumber>
    </recommendedName>
</protein>
<organism evidence="9 10">
    <name type="scientific">Candidatus Competibacter phosphatis</name>
    <dbReference type="NCBI Taxonomy" id="221280"/>
    <lineage>
        <taxon>Bacteria</taxon>
        <taxon>Pseudomonadati</taxon>
        <taxon>Pseudomonadota</taxon>
        <taxon>Gammaproteobacteria</taxon>
        <taxon>Candidatus Competibacteraceae</taxon>
        <taxon>Candidatus Competibacter</taxon>
    </lineage>
</organism>
<comment type="caution">
    <text evidence="9">The sequence shown here is derived from an EMBL/GenBank/DDBJ whole genome shotgun (WGS) entry which is preliminary data.</text>
</comment>
<keyword evidence="10" id="KW-1185">Reference proteome</keyword>
<evidence type="ECO:0000256" key="8">
    <source>
        <dbReference type="HAMAP-Rule" id="MF_00490"/>
    </source>
</evidence>
<evidence type="ECO:0000256" key="2">
    <source>
        <dbReference type="ARBA" id="ARBA00009997"/>
    </source>
</evidence>
<comment type="similarity">
    <text evidence="2 8">Belongs to the ComB family.</text>
</comment>
<dbReference type="Gene3D" id="3.90.1560.10">
    <property type="entry name" value="ComB-like"/>
    <property type="match status" value="1"/>
</dbReference>
<keyword evidence="6 8" id="KW-0460">Magnesium</keyword>
<keyword evidence="5 8" id="KW-0378">Hydrolase</keyword>
<dbReference type="InterPro" id="IPR005238">
    <property type="entry name" value="ComB-like"/>
</dbReference>
<comment type="catalytic activity">
    <reaction evidence="7 8">
        <text>(2R)-O-phospho-3-sulfolactate + H2O = (2R)-3-sulfolactate + phosphate</text>
        <dbReference type="Rhea" id="RHEA:23416"/>
        <dbReference type="ChEBI" id="CHEBI:15377"/>
        <dbReference type="ChEBI" id="CHEBI:15597"/>
        <dbReference type="ChEBI" id="CHEBI:43474"/>
        <dbReference type="ChEBI" id="CHEBI:58738"/>
        <dbReference type="EC" id="3.1.3.71"/>
    </reaction>
</comment>
<sequence length="255" mass="27808">MEIFVYHTPDQVPDINKEARKGGLTLDLPACAIVIDVLRATTTMATALESGAEAIQVFDDLDVLFRTSERWPAERRLLAGERGGEKLEDFDLGNSPSECTPARVGGKRLFMSTTNGTRALERVRQVPILLTASLTNRAAVVRYLLWEQPHTVWIVAAGWRGGFSLEDTICAGAIACALSVERDSDCAGDDESIAAMALFERWQTRLPQLLRYAHHGRGLAALGCEQDLDYCARLDSVDVVPLQVEPGVLKAAALG</sequence>
<evidence type="ECO:0000313" key="9">
    <source>
        <dbReference type="EMBL" id="NMQ17920.1"/>
    </source>
</evidence>
<dbReference type="HAMAP" id="MF_00490">
    <property type="entry name" value="ComB"/>
    <property type="match status" value="1"/>
</dbReference>
<dbReference type="SUPFAM" id="SSF142823">
    <property type="entry name" value="ComB-like"/>
    <property type="match status" value="1"/>
</dbReference>
<dbReference type="EMBL" id="SPMZ01000004">
    <property type="protein sequence ID" value="NMQ17920.1"/>
    <property type="molecule type" value="Genomic_DNA"/>
</dbReference>
<proteinExistence type="inferred from homology"/>
<dbReference type="InterPro" id="IPR036702">
    <property type="entry name" value="ComB-like_sf"/>
</dbReference>
<dbReference type="PANTHER" id="PTHR37311:SF1">
    <property type="entry name" value="2-PHOSPHOSULFOLACTATE PHOSPHATASE-RELATED"/>
    <property type="match status" value="1"/>
</dbReference>
<gene>
    <name evidence="8" type="primary">comB</name>
    <name evidence="9" type="ORF">E4P82_01115</name>
</gene>
<dbReference type="PANTHER" id="PTHR37311">
    <property type="entry name" value="2-PHOSPHOSULFOLACTATE PHOSPHATASE-RELATED"/>
    <property type="match status" value="1"/>
</dbReference>
<evidence type="ECO:0000313" key="10">
    <source>
        <dbReference type="Proteomes" id="UP000760480"/>
    </source>
</evidence>
<evidence type="ECO:0000256" key="7">
    <source>
        <dbReference type="ARBA" id="ARBA00033711"/>
    </source>
</evidence>
<evidence type="ECO:0000256" key="5">
    <source>
        <dbReference type="ARBA" id="ARBA00022801"/>
    </source>
</evidence>
<evidence type="ECO:0000256" key="6">
    <source>
        <dbReference type="ARBA" id="ARBA00022842"/>
    </source>
</evidence>
<comment type="cofactor">
    <cofactor evidence="1 8">
        <name>Mg(2+)</name>
        <dbReference type="ChEBI" id="CHEBI:18420"/>
    </cofactor>
</comment>
<name>A0ABX1TEY1_9GAMM</name>
<accession>A0ABX1TEY1</accession>
<evidence type="ECO:0000256" key="1">
    <source>
        <dbReference type="ARBA" id="ARBA00001946"/>
    </source>
</evidence>
<evidence type="ECO:0000256" key="3">
    <source>
        <dbReference type="ARBA" id="ARBA00012953"/>
    </source>
</evidence>
<dbReference type="Pfam" id="PF04029">
    <property type="entry name" value="2-ph_phosp"/>
    <property type="match status" value="1"/>
</dbReference>
<dbReference type="RefSeq" id="WP_169247178.1">
    <property type="nucleotide sequence ID" value="NZ_SPMZ01000004.1"/>
</dbReference>